<keyword evidence="1" id="KW-1133">Transmembrane helix</keyword>
<evidence type="ECO:0000259" key="2">
    <source>
        <dbReference type="Pfam" id="PF12728"/>
    </source>
</evidence>
<keyword evidence="1" id="KW-0812">Transmembrane</keyword>
<dbReference type="AlphaFoldDB" id="A0A318PMQ8"/>
<proteinExistence type="predicted"/>
<comment type="caution">
    <text evidence="3">The sequence shown here is derived from an EMBL/GenBank/DDBJ whole genome shotgun (WGS) entry which is preliminary data.</text>
</comment>
<evidence type="ECO:0000313" key="4">
    <source>
        <dbReference type="Proteomes" id="UP000248301"/>
    </source>
</evidence>
<dbReference type="InterPro" id="IPR041657">
    <property type="entry name" value="HTH_17"/>
</dbReference>
<keyword evidence="3" id="KW-0238">DNA-binding</keyword>
<sequence length="110" mass="12266">MASELPEGMRPAVLTYVQAAEYLGISPGRLRNLKWMGRGPRSVTYGTRDVRFRIADLDAWLDQKAGIQPALQPARKRAPRPRRRGVGMLAILMLLGGMALLAMLIKFIFS</sequence>
<organism evidence="3 4">
    <name type="scientific">Gluconacetobacter entanii</name>
    <dbReference type="NCBI Taxonomy" id="108528"/>
    <lineage>
        <taxon>Bacteria</taxon>
        <taxon>Pseudomonadati</taxon>
        <taxon>Pseudomonadota</taxon>
        <taxon>Alphaproteobacteria</taxon>
        <taxon>Acetobacterales</taxon>
        <taxon>Acetobacteraceae</taxon>
        <taxon>Gluconacetobacter</taxon>
    </lineage>
</organism>
<feature type="transmembrane region" description="Helical" evidence="1">
    <location>
        <begin position="85"/>
        <end position="109"/>
    </location>
</feature>
<dbReference type="OrthoDB" id="7283168at2"/>
<accession>A0A318PMQ8</accession>
<evidence type="ECO:0000256" key="1">
    <source>
        <dbReference type="SAM" id="Phobius"/>
    </source>
</evidence>
<dbReference type="GO" id="GO:0003677">
    <property type="term" value="F:DNA binding"/>
    <property type="evidence" value="ECO:0007669"/>
    <property type="project" value="UniProtKB-KW"/>
</dbReference>
<dbReference type="EMBL" id="NKUF01000101">
    <property type="protein sequence ID" value="PYD59999.1"/>
    <property type="molecule type" value="Genomic_DNA"/>
</dbReference>
<feature type="domain" description="Helix-turn-helix" evidence="2">
    <location>
        <begin position="14"/>
        <end position="64"/>
    </location>
</feature>
<keyword evidence="1" id="KW-0472">Membrane</keyword>
<name>A0A318PMQ8_9PROT</name>
<dbReference type="Pfam" id="PF12728">
    <property type="entry name" value="HTH_17"/>
    <property type="match status" value="1"/>
</dbReference>
<gene>
    <name evidence="3" type="ORF">CFR72_16345</name>
</gene>
<protein>
    <submittedName>
        <fullName evidence="3">DNA-binding protein</fullName>
    </submittedName>
</protein>
<evidence type="ECO:0000313" key="3">
    <source>
        <dbReference type="EMBL" id="PYD59999.1"/>
    </source>
</evidence>
<reference evidence="3 4" key="1">
    <citation type="submission" date="2017-07" db="EMBL/GenBank/DDBJ databases">
        <title>A draft genome sequence of Gluconacetobacter entanii LTH 4560.</title>
        <authorList>
            <person name="Skraban J."/>
            <person name="Cleenwerck I."/>
            <person name="Vandamme P."/>
            <person name="Trcek J."/>
        </authorList>
    </citation>
    <scope>NUCLEOTIDE SEQUENCE [LARGE SCALE GENOMIC DNA]</scope>
    <source>
        <strain evidence="3 4">LTH 4560</strain>
    </source>
</reference>
<dbReference type="Proteomes" id="UP000248301">
    <property type="component" value="Unassembled WGS sequence"/>
</dbReference>
<dbReference type="RefSeq" id="WP_110914790.1">
    <property type="nucleotide sequence ID" value="NZ_NKUF01000101.1"/>
</dbReference>